<feature type="transmembrane region" description="Helical" evidence="1">
    <location>
        <begin position="33"/>
        <end position="51"/>
    </location>
</feature>
<evidence type="ECO:0008006" key="5">
    <source>
        <dbReference type="Google" id="ProtNLM"/>
    </source>
</evidence>
<evidence type="ECO:0000313" key="4">
    <source>
        <dbReference type="Proteomes" id="UP001165297"/>
    </source>
</evidence>
<comment type="caution">
    <text evidence="3">The sequence shown here is derived from an EMBL/GenBank/DDBJ whole genome shotgun (WGS) entry which is preliminary data.</text>
</comment>
<dbReference type="Proteomes" id="UP001165297">
    <property type="component" value="Unassembled WGS sequence"/>
</dbReference>
<dbReference type="EMBL" id="JAJADQ010000012">
    <property type="protein sequence ID" value="MCB2379811.1"/>
    <property type="molecule type" value="Genomic_DNA"/>
</dbReference>
<name>A0ABS8AHA6_9BACT</name>
<evidence type="ECO:0000256" key="1">
    <source>
        <dbReference type="SAM" id="Phobius"/>
    </source>
</evidence>
<protein>
    <recommendedName>
        <fullName evidence="5">Signal peptidase</fullName>
    </recommendedName>
</protein>
<sequence length="60" mass="6807">MKNRAGLWLTLLFIGCLPISAYAAEDPSTSEAYLLFVKVILGFGAVIVLYLRYKRNWPDK</sequence>
<feature type="signal peptide" evidence="2">
    <location>
        <begin position="1"/>
        <end position="23"/>
    </location>
</feature>
<proteinExistence type="predicted"/>
<accession>A0ABS8AHA6</accession>
<keyword evidence="1" id="KW-1133">Transmembrane helix</keyword>
<keyword evidence="1" id="KW-0472">Membrane</keyword>
<keyword evidence="4" id="KW-1185">Reference proteome</keyword>
<organism evidence="3 4">
    <name type="scientific">Hymenobacter nitidus</name>
    <dbReference type="NCBI Taxonomy" id="2880929"/>
    <lineage>
        <taxon>Bacteria</taxon>
        <taxon>Pseudomonadati</taxon>
        <taxon>Bacteroidota</taxon>
        <taxon>Cytophagia</taxon>
        <taxon>Cytophagales</taxon>
        <taxon>Hymenobacteraceae</taxon>
        <taxon>Hymenobacter</taxon>
    </lineage>
</organism>
<evidence type="ECO:0000313" key="3">
    <source>
        <dbReference type="EMBL" id="MCB2379811.1"/>
    </source>
</evidence>
<feature type="chain" id="PRO_5047134434" description="Signal peptidase" evidence="2">
    <location>
        <begin position="24"/>
        <end position="60"/>
    </location>
</feature>
<reference evidence="3" key="1">
    <citation type="submission" date="2021-10" db="EMBL/GenBank/DDBJ databases">
        <authorList>
            <person name="Dean J.D."/>
            <person name="Kim M.K."/>
            <person name="Newey C.N."/>
            <person name="Stoker T.S."/>
            <person name="Thompson D.W."/>
            <person name="Grose J.H."/>
        </authorList>
    </citation>
    <scope>NUCLEOTIDE SEQUENCE</scope>
    <source>
        <strain evidence="3">BT635</strain>
    </source>
</reference>
<keyword evidence="2" id="KW-0732">Signal</keyword>
<gene>
    <name evidence="3" type="ORF">LGH70_19600</name>
</gene>
<keyword evidence="1" id="KW-0812">Transmembrane</keyword>
<dbReference type="RefSeq" id="WP_226189236.1">
    <property type="nucleotide sequence ID" value="NZ_JAJADQ010000012.1"/>
</dbReference>
<dbReference type="PROSITE" id="PS51257">
    <property type="entry name" value="PROKAR_LIPOPROTEIN"/>
    <property type="match status" value="1"/>
</dbReference>
<evidence type="ECO:0000256" key="2">
    <source>
        <dbReference type="SAM" id="SignalP"/>
    </source>
</evidence>